<name>A0A7T2YWM6_9BURK</name>
<sequence>MSEVIKPSEGNWRAEGNCFYTLQHAGWRRGEEQFENRLFGQVQPGRNTGLSEANPFASLFAEAGNVFHETGLTPRQLVEQRDALLAAIQAAVDSGMVPVSSAKDGGASRHSAQVRAADQIRSALALVKGAKP</sequence>
<organism evidence="1 2">
    <name type="scientific">Delftia lacustris</name>
    <dbReference type="NCBI Taxonomy" id="558537"/>
    <lineage>
        <taxon>Bacteria</taxon>
        <taxon>Pseudomonadati</taxon>
        <taxon>Pseudomonadota</taxon>
        <taxon>Betaproteobacteria</taxon>
        <taxon>Burkholderiales</taxon>
        <taxon>Comamonadaceae</taxon>
        <taxon>Delftia</taxon>
    </lineage>
</organism>
<keyword evidence="2" id="KW-1185">Reference proteome</keyword>
<accession>A0A7T2YWM6</accession>
<reference evidence="1 2" key="1">
    <citation type="submission" date="2020-12" db="EMBL/GenBank/DDBJ databases">
        <title>FDA dAtabase for Regulatory Grade micrObial Sequences (FDA-ARGOS): Supporting development and validation of Infectious Disease Dx tests.</title>
        <authorList>
            <person name="Sproer C."/>
            <person name="Gronow S."/>
            <person name="Severitt S."/>
            <person name="Schroder I."/>
            <person name="Tallon L."/>
            <person name="Sadzewicz L."/>
            <person name="Zhao X."/>
            <person name="Boylan J."/>
            <person name="Ott S."/>
            <person name="Bowen H."/>
            <person name="Vavikolanu K."/>
            <person name="Mehta A."/>
            <person name="Aluvathingal J."/>
            <person name="Nadendla S."/>
            <person name="Lowell S."/>
            <person name="Myers T."/>
            <person name="Yan Y."/>
            <person name="Sichtig H."/>
        </authorList>
    </citation>
    <scope>NUCLEOTIDE SEQUENCE [LARGE SCALE GENOMIC DNA]</scope>
    <source>
        <strain evidence="1 2">FDAARGOS_890</strain>
    </source>
</reference>
<gene>
    <name evidence="1" type="ORF">I6G47_10890</name>
</gene>
<dbReference type="RefSeq" id="WP_016454442.1">
    <property type="nucleotide sequence ID" value="NZ_CP065748.1"/>
</dbReference>
<dbReference type="EMBL" id="CP065748">
    <property type="protein sequence ID" value="QPS83533.1"/>
    <property type="molecule type" value="Genomic_DNA"/>
</dbReference>
<protein>
    <submittedName>
        <fullName evidence="1">Uncharacterized protein</fullName>
    </submittedName>
</protein>
<dbReference type="KEGG" id="dla:I6G47_10890"/>
<proteinExistence type="predicted"/>
<dbReference type="Proteomes" id="UP000595064">
    <property type="component" value="Chromosome"/>
</dbReference>
<evidence type="ECO:0000313" key="2">
    <source>
        <dbReference type="Proteomes" id="UP000595064"/>
    </source>
</evidence>
<dbReference type="AlphaFoldDB" id="A0A7T2YWM6"/>
<evidence type="ECO:0000313" key="1">
    <source>
        <dbReference type="EMBL" id="QPS83533.1"/>
    </source>
</evidence>